<dbReference type="Gene3D" id="3.40.50.1820">
    <property type="entry name" value="alpha/beta hydrolase"/>
    <property type="match status" value="1"/>
</dbReference>
<feature type="region of interest" description="Disordered" evidence="1">
    <location>
        <begin position="732"/>
        <end position="753"/>
    </location>
</feature>
<feature type="compositionally biased region" description="Polar residues" evidence="1">
    <location>
        <begin position="16"/>
        <end position="28"/>
    </location>
</feature>
<evidence type="ECO:0000313" key="3">
    <source>
        <dbReference type="Proteomes" id="UP001296104"/>
    </source>
</evidence>
<organism evidence="2 3">
    <name type="scientific">Lecanosticta acicola</name>
    <dbReference type="NCBI Taxonomy" id="111012"/>
    <lineage>
        <taxon>Eukaryota</taxon>
        <taxon>Fungi</taxon>
        <taxon>Dikarya</taxon>
        <taxon>Ascomycota</taxon>
        <taxon>Pezizomycotina</taxon>
        <taxon>Dothideomycetes</taxon>
        <taxon>Dothideomycetidae</taxon>
        <taxon>Mycosphaerellales</taxon>
        <taxon>Mycosphaerellaceae</taxon>
        <taxon>Lecanosticta</taxon>
    </lineage>
</organism>
<accession>A0AAI8YS12</accession>
<dbReference type="Proteomes" id="UP001296104">
    <property type="component" value="Unassembled WGS sequence"/>
</dbReference>
<feature type="compositionally biased region" description="Basic and acidic residues" evidence="1">
    <location>
        <begin position="1"/>
        <end position="13"/>
    </location>
</feature>
<feature type="compositionally biased region" description="Polar residues" evidence="1">
    <location>
        <begin position="696"/>
        <end position="705"/>
    </location>
</feature>
<dbReference type="SUPFAM" id="SSF53474">
    <property type="entry name" value="alpha/beta-Hydrolases"/>
    <property type="match status" value="1"/>
</dbReference>
<gene>
    <name evidence="2" type="ORF">LECACI_7A000933</name>
</gene>
<dbReference type="InterPro" id="IPR029058">
    <property type="entry name" value="AB_hydrolase_fold"/>
</dbReference>
<feature type="compositionally biased region" description="Basic and acidic residues" evidence="1">
    <location>
        <begin position="101"/>
        <end position="112"/>
    </location>
</feature>
<evidence type="ECO:0000313" key="2">
    <source>
        <dbReference type="EMBL" id="CAK3805690.1"/>
    </source>
</evidence>
<dbReference type="PANTHER" id="PTHR11440">
    <property type="entry name" value="LECITHIN-CHOLESTEROL ACYLTRANSFERASE-RELATED"/>
    <property type="match status" value="1"/>
</dbReference>
<feature type="compositionally biased region" description="Low complexity" evidence="1">
    <location>
        <begin position="163"/>
        <end position="174"/>
    </location>
</feature>
<protein>
    <submittedName>
        <fullName evidence="2">Uncharacterized protein</fullName>
    </submittedName>
</protein>
<sequence length="890" mass="97110">MANSKVHEGRRALADSQHSSISAEMGTSSDDERDDIQGAQEDDVRNAIGVSIGRGQSRLLDSTTPVVEKNAAIDQTGGFFGTSLESSLSVAAADGTDESGGEDRETTDGDKRRQGRFFNNIEQPRDLSGLPSPWRVDQRQLGRSKGTMSILRDGFSFGRKRASSGPESTPESGGQKSLLASFTMPRNFALGSSSTSARENDKEEDRPPLSDDVSSRHSTFGDRTQSSSPAKTIRSPTPYGHRSRQPSGTNSPWEYEEAQATVADLPRELRLQHAQSRPEPPLRRSTSDTSLVTQRTLSRVSSLGDDSRFENVQEQVNSRFKAIKDSLQDSSIRLPSMPSISSFNVTRFGSDFLNRERSGSLGLKPPANNSHNGSPNRSMHSERPVDPMTRQPYASAKAAISDAGVDKPYSEHVHFNEALDNLEGDIVILGGYRGSVLRSAEPPHRQLWVPIKVGLNLRKVDLEVGFGEDDDERASEKVIAGGMLTHIGPVDISRRLLKRLRTCENARSGRLRVHEYGYDWRLHPHYLSKQLISFLESLPSNSRGTPGGNRGATVIAHSLGGLITRHAVNQRPELFNGVVYAGVPKTCVNILGPFRNGDEVLLSSRVLTAQVNFSIRTSFALLPLNGRCFFDKTTREEYPVDFFDPQTWIDYRLSPCIARPLPPLTAPPKPSGITGYVSSMASALPSLPLRNRKASVNRNKNSEPSHATVFGGVEAPDTPDDGAEAMTLGNYTTPGRQQLDVDGDADTDTPSPRTAVTISRGEALEYLTRTLRTVKQFKEELAFRPEHHSTNVYPPISVIYGKSTPTVFGAKVDGREGIKHVGAYDELAFASGDGVVLAKAAMVPDGYRTVRGGIVSSERGHVTLLGDLEAVGRCLNAVRRARRQGVGYVN</sequence>
<feature type="region of interest" description="Disordered" evidence="1">
    <location>
        <begin position="1"/>
        <end position="56"/>
    </location>
</feature>
<feature type="compositionally biased region" description="Basic and acidic residues" evidence="1">
    <location>
        <begin position="198"/>
        <end position="215"/>
    </location>
</feature>
<name>A0AAI8YS12_9PEZI</name>
<feature type="compositionally biased region" description="Polar residues" evidence="1">
    <location>
        <begin position="367"/>
        <end position="378"/>
    </location>
</feature>
<feature type="compositionally biased region" description="Polar residues" evidence="1">
    <location>
        <begin position="287"/>
        <end position="301"/>
    </location>
</feature>
<feature type="region of interest" description="Disordered" evidence="1">
    <location>
        <begin position="696"/>
        <end position="716"/>
    </location>
</feature>
<reference evidence="2" key="1">
    <citation type="submission" date="2023-11" db="EMBL/GenBank/DDBJ databases">
        <authorList>
            <person name="Alioto T."/>
            <person name="Alioto T."/>
            <person name="Gomez Garrido J."/>
        </authorList>
    </citation>
    <scope>NUCLEOTIDE SEQUENCE</scope>
</reference>
<keyword evidence="3" id="KW-1185">Reference proteome</keyword>
<dbReference type="EMBL" id="CAVMBE010000003">
    <property type="protein sequence ID" value="CAK3805690.1"/>
    <property type="molecule type" value="Genomic_DNA"/>
</dbReference>
<evidence type="ECO:0000256" key="1">
    <source>
        <dbReference type="SAM" id="MobiDB-lite"/>
    </source>
</evidence>
<comment type="caution">
    <text evidence="2">The sequence shown here is derived from an EMBL/GenBank/DDBJ whole genome shotgun (WGS) entry which is preliminary data.</text>
</comment>
<feature type="region of interest" description="Disordered" evidence="1">
    <location>
        <begin position="87"/>
        <end position="258"/>
    </location>
</feature>
<proteinExistence type="predicted"/>
<dbReference type="AlphaFoldDB" id="A0AAI8YS12"/>
<feature type="region of interest" description="Disordered" evidence="1">
    <location>
        <begin position="273"/>
        <end position="306"/>
    </location>
</feature>
<feature type="compositionally biased region" description="Polar residues" evidence="1">
    <location>
        <begin position="216"/>
        <end position="230"/>
    </location>
</feature>
<feature type="region of interest" description="Disordered" evidence="1">
    <location>
        <begin position="356"/>
        <end position="388"/>
    </location>
</feature>